<evidence type="ECO:0000313" key="3">
    <source>
        <dbReference type="Proteomes" id="UP001231109"/>
    </source>
</evidence>
<keyword evidence="1" id="KW-0472">Membrane</keyword>
<organism evidence="2 3">
    <name type="scientific">Rheinheimera baltica</name>
    <dbReference type="NCBI Taxonomy" id="67576"/>
    <lineage>
        <taxon>Bacteria</taxon>
        <taxon>Pseudomonadati</taxon>
        <taxon>Pseudomonadota</taxon>
        <taxon>Gammaproteobacteria</taxon>
        <taxon>Chromatiales</taxon>
        <taxon>Chromatiaceae</taxon>
        <taxon>Rheinheimera</taxon>
    </lineage>
</organism>
<proteinExistence type="predicted"/>
<evidence type="ECO:0000313" key="2">
    <source>
        <dbReference type="EMBL" id="MDP5136178.1"/>
    </source>
</evidence>
<reference evidence="2 3" key="1">
    <citation type="submission" date="2022-11" db="EMBL/GenBank/DDBJ databases">
        <title>Viruses from the air-sea interface of a natural surface slick.</title>
        <authorList>
            <person name="Rahlff J."/>
            <person name="Holmfeldt K."/>
        </authorList>
    </citation>
    <scope>NUCLEOTIDE SEQUENCE [LARGE SCALE GENOMIC DNA]</scope>
    <source>
        <strain evidence="2 3">SMS4</strain>
    </source>
</reference>
<gene>
    <name evidence="2" type="ORF">ORJ04_09475</name>
</gene>
<keyword evidence="1" id="KW-1133">Transmembrane helix</keyword>
<dbReference type="Proteomes" id="UP001231109">
    <property type="component" value="Unassembled WGS sequence"/>
</dbReference>
<feature type="transmembrane region" description="Helical" evidence="1">
    <location>
        <begin position="87"/>
        <end position="111"/>
    </location>
</feature>
<name>A0ABT9HYG3_9GAMM</name>
<comment type="caution">
    <text evidence="2">The sequence shown here is derived from an EMBL/GenBank/DDBJ whole genome shotgun (WGS) entry which is preliminary data.</text>
</comment>
<feature type="transmembrane region" description="Helical" evidence="1">
    <location>
        <begin position="12"/>
        <end position="35"/>
    </location>
</feature>
<keyword evidence="3" id="KW-1185">Reference proteome</keyword>
<dbReference type="EMBL" id="JAPJDZ010000019">
    <property type="protein sequence ID" value="MDP5136178.1"/>
    <property type="molecule type" value="Genomic_DNA"/>
</dbReference>
<protein>
    <recommendedName>
        <fullName evidence="4">Transmembrane protein</fullName>
    </recommendedName>
</protein>
<keyword evidence="1" id="KW-0812">Transmembrane</keyword>
<accession>A0ABT9HYG3</accession>
<evidence type="ECO:0000256" key="1">
    <source>
        <dbReference type="SAM" id="Phobius"/>
    </source>
</evidence>
<evidence type="ECO:0008006" key="4">
    <source>
        <dbReference type="Google" id="ProtNLM"/>
    </source>
</evidence>
<dbReference type="RefSeq" id="WP_305975414.1">
    <property type="nucleotide sequence ID" value="NZ_JAPJDZ010000019.1"/>
</dbReference>
<sequence>MLIFYQRWSRRLYRLRPLFILLCVGAAAVFVWLLFSGTPQQGQQWQLSAVVTALTALILWVWATLFHTDLPVSAPGQGFATRIKIRLHLMMLYILALLVSVLLLATTYLGLRVLKGIIANLFFS</sequence>
<feature type="transmembrane region" description="Helical" evidence="1">
    <location>
        <begin position="47"/>
        <end position="66"/>
    </location>
</feature>